<evidence type="ECO:0000313" key="1">
    <source>
        <dbReference type="EMBL" id="STI85614.1"/>
    </source>
</evidence>
<keyword evidence="1" id="KW-0966">Cell projection</keyword>
<gene>
    <name evidence="1" type="primary">flhA_2</name>
    <name evidence="1" type="ORF">NCTC8622_04717</name>
</gene>
<dbReference type="GO" id="GO:0009306">
    <property type="term" value="P:protein secretion"/>
    <property type="evidence" value="ECO:0007669"/>
    <property type="project" value="InterPro"/>
</dbReference>
<reference evidence="1 2" key="1">
    <citation type="submission" date="2018-06" db="EMBL/GenBank/DDBJ databases">
        <authorList>
            <consortium name="Pathogen Informatics"/>
            <person name="Doyle S."/>
        </authorList>
    </citation>
    <scope>NUCLEOTIDE SEQUENCE [LARGE SCALE GENOMIC DNA]</scope>
    <source>
        <strain evidence="1 2">NCTC8622</strain>
    </source>
</reference>
<dbReference type="Pfam" id="PF00771">
    <property type="entry name" value="FHIPEP"/>
    <property type="match status" value="1"/>
</dbReference>
<organism evidence="1 2">
    <name type="scientific">Escherichia coli</name>
    <dbReference type="NCBI Taxonomy" id="562"/>
    <lineage>
        <taxon>Bacteria</taxon>
        <taxon>Pseudomonadati</taxon>
        <taxon>Pseudomonadota</taxon>
        <taxon>Gammaproteobacteria</taxon>
        <taxon>Enterobacterales</taxon>
        <taxon>Enterobacteriaceae</taxon>
        <taxon>Escherichia</taxon>
    </lineage>
</organism>
<proteinExistence type="predicted"/>
<protein>
    <submittedName>
        <fullName evidence="1">Flagellar biosynthesis protein FlhA</fullName>
    </submittedName>
</protein>
<sequence>MVINVVGGLLVGVLQHGMSMGHAAESYTLLTIGDGLVAQIPALVISTAAGSSLRVSAPIRMLASRW</sequence>
<dbReference type="PANTHER" id="PTHR30161:SF1">
    <property type="entry name" value="FLAGELLAR BIOSYNTHESIS PROTEIN FLHA-RELATED"/>
    <property type="match status" value="1"/>
</dbReference>
<dbReference type="PANTHER" id="PTHR30161">
    <property type="entry name" value="FLAGELLAR EXPORT PROTEIN, MEMBRANE FLHA SUBUNIT-RELATED"/>
    <property type="match status" value="1"/>
</dbReference>
<dbReference type="AlphaFoldDB" id="A0A376U7R1"/>
<dbReference type="InterPro" id="IPR001712">
    <property type="entry name" value="T3SS_FHIPEP"/>
</dbReference>
<dbReference type="GO" id="GO:0044780">
    <property type="term" value="P:bacterial-type flagellum assembly"/>
    <property type="evidence" value="ECO:0007669"/>
    <property type="project" value="TreeGrafter"/>
</dbReference>
<keyword evidence="1" id="KW-0282">Flagellum</keyword>
<keyword evidence="1" id="KW-0969">Cilium</keyword>
<dbReference type="EMBL" id="UGCP01000002">
    <property type="protein sequence ID" value="STI85614.1"/>
    <property type="molecule type" value="Genomic_DNA"/>
</dbReference>
<evidence type="ECO:0000313" key="2">
    <source>
        <dbReference type="Proteomes" id="UP000254079"/>
    </source>
</evidence>
<dbReference type="GO" id="GO:0005886">
    <property type="term" value="C:plasma membrane"/>
    <property type="evidence" value="ECO:0007669"/>
    <property type="project" value="TreeGrafter"/>
</dbReference>
<dbReference type="Proteomes" id="UP000254079">
    <property type="component" value="Unassembled WGS sequence"/>
</dbReference>
<name>A0A376U7R1_ECOLX</name>
<accession>A0A376U7R1</accession>